<evidence type="ECO:0000313" key="2">
    <source>
        <dbReference type="Proteomes" id="UP000299102"/>
    </source>
</evidence>
<proteinExistence type="predicted"/>
<dbReference type="AlphaFoldDB" id="A0A4C1TJ01"/>
<gene>
    <name evidence="1" type="ORF">EVAR_72509_1</name>
</gene>
<comment type="caution">
    <text evidence="1">The sequence shown here is derived from an EMBL/GenBank/DDBJ whole genome shotgun (WGS) entry which is preliminary data.</text>
</comment>
<accession>A0A4C1TJ01</accession>
<keyword evidence="2" id="KW-1185">Reference proteome</keyword>
<evidence type="ECO:0000313" key="1">
    <source>
        <dbReference type="EMBL" id="GBP14176.1"/>
    </source>
</evidence>
<sequence>MQAAGPSRPLASSFGLATLSLSALRPSKGMAFRHKWLKADKSFGLAPFLPSSLPEGWHSEQVARSRQAPQPRLAEFFLRNHPWATNIHGIDIITLEWGSKSNPIGVLSSEDSVRHYQTEALLGFYTPIAERQGVAGWTISSGGCHIRSKGGLFLAFCPEGLVTQDLPKALYPVKMLQLTKS</sequence>
<name>A0A4C1TJ01_EUMVA</name>
<organism evidence="1 2">
    <name type="scientific">Eumeta variegata</name>
    <name type="common">Bagworm moth</name>
    <name type="synonym">Eumeta japonica</name>
    <dbReference type="NCBI Taxonomy" id="151549"/>
    <lineage>
        <taxon>Eukaryota</taxon>
        <taxon>Metazoa</taxon>
        <taxon>Ecdysozoa</taxon>
        <taxon>Arthropoda</taxon>
        <taxon>Hexapoda</taxon>
        <taxon>Insecta</taxon>
        <taxon>Pterygota</taxon>
        <taxon>Neoptera</taxon>
        <taxon>Endopterygota</taxon>
        <taxon>Lepidoptera</taxon>
        <taxon>Glossata</taxon>
        <taxon>Ditrysia</taxon>
        <taxon>Tineoidea</taxon>
        <taxon>Psychidae</taxon>
        <taxon>Oiketicinae</taxon>
        <taxon>Eumeta</taxon>
    </lineage>
</organism>
<reference evidence="1 2" key="1">
    <citation type="journal article" date="2019" name="Commun. Biol.">
        <title>The bagworm genome reveals a unique fibroin gene that provides high tensile strength.</title>
        <authorList>
            <person name="Kono N."/>
            <person name="Nakamura H."/>
            <person name="Ohtoshi R."/>
            <person name="Tomita M."/>
            <person name="Numata K."/>
            <person name="Arakawa K."/>
        </authorList>
    </citation>
    <scope>NUCLEOTIDE SEQUENCE [LARGE SCALE GENOMIC DNA]</scope>
</reference>
<protein>
    <submittedName>
        <fullName evidence="1">Uncharacterized protein</fullName>
    </submittedName>
</protein>
<dbReference type="Proteomes" id="UP000299102">
    <property type="component" value="Unassembled WGS sequence"/>
</dbReference>
<dbReference type="EMBL" id="BGZK01005467">
    <property type="protein sequence ID" value="GBP14176.1"/>
    <property type="molecule type" value="Genomic_DNA"/>
</dbReference>